<reference evidence="1 2" key="1">
    <citation type="journal article" date="2017" name="Environ. Sci. Technol.">
        <title>Organohalide Respiration with Chlorinated Ethenes under Low pH Conditions.</title>
        <authorList>
            <person name="Yang Y."/>
            <person name="Capiro N.L."/>
            <person name="Marcet T.F."/>
            <person name="Yan J."/>
            <person name="Pennell K.D."/>
            <person name="Loffler F.E."/>
        </authorList>
    </citation>
    <scope>NUCLEOTIDE SEQUENCE [LARGE SCALE GENOMIC DNA]</scope>
    <source>
        <strain evidence="1 2">ACSDCE</strain>
    </source>
</reference>
<proteinExistence type="predicted"/>
<evidence type="ECO:0000313" key="2">
    <source>
        <dbReference type="Proteomes" id="UP000502831"/>
    </source>
</evidence>
<dbReference type="Proteomes" id="UP000502831">
    <property type="component" value="Chromosome"/>
</dbReference>
<sequence>MAEDKDLNNSLKIEQEKYYYNLNIESFKALLESGKNAMRAPMLINSGASIAMLTFITKLMADENISLAKDLSLYLALYVIGVFCAAVSYGITYFTQLYNYKVVEKLTGKIKVYDRKSQTIGKRINIISMILVFASFTLFAYSSLKFYCFIQSYQIS</sequence>
<protein>
    <submittedName>
        <fullName evidence="1">Uncharacterized protein</fullName>
    </submittedName>
</protein>
<organism evidence="1 2">
    <name type="scientific">Sulfurospirillum diekertiae</name>
    <dbReference type="NCBI Taxonomy" id="1854492"/>
    <lineage>
        <taxon>Bacteria</taxon>
        <taxon>Pseudomonadati</taxon>
        <taxon>Campylobacterota</taxon>
        <taxon>Epsilonproteobacteria</taxon>
        <taxon>Campylobacterales</taxon>
        <taxon>Sulfurospirillaceae</taxon>
        <taxon>Sulfurospirillum</taxon>
    </lineage>
</organism>
<accession>A0A6G9VVD4</accession>
<dbReference type="AlphaFoldDB" id="A0A6G9VVD4"/>
<dbReference type="EMBL" id="CP039734">
    <property type="protein sequence ID" value="QIR76967.1"/>
    <property type="molecule type" value="Genomic_DNA"/>
</dbReference>
<name>A0A6G9VVD4_9BACT</name>
<dbReference type="RefSeq" id="WP_167750422.1">
    <property type="nucleotide sequence ID" value="NZ_CP039734.2"/>
</dbReference>
<evidence type="ECO:0000313" key="1">
    <source>
        <dbReference type="EMBL" id="QIR76967.1"/>
    </source>
</evidence>
<gene>
    <name evidence="1" type="ORF">FA584_12475</name>
</gene>